<protein>
    <submittedName>
        <fullName evidence="2">Uncharacterized protein</fullName>
    </submittedName>
</protein>
<evidence type="ECO:0000313" key="2">
    <source>
        <dbReference type="EMBL" id="TEB37583.1"/>
    </source>
</evidence>
<accession>A0A4Y7TTT7</accession>
<evidence type="ECO:0000313" key="3">
    <source>
        <dbReference type="Proteomes" id="UP000298030"/>
    </source>
</evidence>
<dbReference type="STRING" id="71717.A0A4Y7TTT7"/>
<dbReference type="Proteomes" id="UP000298030">
    <property type="component" value="Unassembled WGS sequence"/>
</dbReference>
<feature type="region of interest" description="Disordered" evidence="1">
    <location>
        <begin position="1"/>
        <end position="86"/>
    </location>
</feature>
<feature type="compositionally biased region" description="Low complexity" evidence="1">
    <location>
        <begin position="55"/>
        <end position="71"/>
    </location>
</feature>
<comment type="caution">
    <text evidence="2">The sequence shown here is derived from an EMBL/GenBank/DDBJ whole genome shotgun (WGS) entry which is preliminary data.</text>
</comment>
<dbReference type="AlphaFoldDB" id="A0A4Y7TTT7"/>
<name>A0A4Y7TTT7_COPMI</name>
<dbReference type="OrthoDB" id="3364141at2759"/>
<gene>
    <name evidence="2" type="ORF">FA13DRAFT_1810070</name>
</gene>
<proteinExistence type="predicted"/>
<organism evidence="2 3">
    <name type="scientific">Coprinellus micaceus</name>
    <name type="common">Glistening ink-cap mushroom</name>
    <name type="synonym">Coprinus micaceus</name>
    <dbReference type="NCBI Taxonomy" id="71717"/>
    <lineage>
        <taxon>Eukaryota</taxon>
        <taxon>Fungi</taxon>
        <taxon>Dikarya</taxon>
        <taxon>Basidiomycota</taxon>
        <taxon>Agaricomycotina</taxon>
        <taxon>Agaricomycetes</taxon>
        <taxon>Agaricomycetidae</taxon>
        <taxon>Agaricales</taxon>
        <taxon>Agaricineae</taxon>
        <taxon>Psathyrellaceae</taxon>
        <taxon>Coprinellus</taxon>
    </lineage>
</organism>
<evidence type="ECO:0000256" key="1">
    <source>
        <dbReference type="SAM" id="MobiDB-lite"/>
    </source>
</evidence>
<feature type="compositionally biased region" description="Acidic residues" evidence="1">
    <location>
        <begin position="188"/>
        <end position="202"/>
    </location>
</feature>
<sequence length="202" mass="21928">MDDQDDSERRPTKKRRCLGLENGMAHLRLNTSPTDYIHQRPSSGAPIVEEAPDASPTGTSTSSEDSTSPGSDRQHVLLPGSVEEPCSAPEVQMGAASWYEPERDRIIITDLDEYAAEDDAAEPTVEDVATPPGLNVNPVFLEQLRSSRTALERLQQVPPPSNETQALVLFRPLALPPSPDPELAAESVQEEGDMGDAMDLDL</sequence>
<dbReference type="EMBL" id="QPFP01000004">
    <property type="protein sequence ID" value="TEB37583.1"/>
    <property type="molecule type" value="Genomic_DNA"/>
</dbReference>
<feature type="region of interest" description="Disordered" evidence="1">
    <location>
        <begin position="174"/>
        <end position="202"/>
    </location>
</feature>
<reference evidence="2 3" key="1">
    <citation type="journal article" date="2019" name="Nat. Ecol. Evol.">
        <title>Megaphylogeny resolves global patterns of mushroom evolution.</title>
        <authorList>
            <person name="Varga T."/>
            <person name="Krizsan K."/>
            <person name="Foldi C."/>
            <person name="Dima B."/>
            <person name="Sanchez-Garcia M."/>
            <person name="Sanchez-Ramirez S."/>
            <person name="Szollosi G.J."/>
            <person name="Szarkandi J.G."/>
            <person name="Papp V."/>
            <person name="Albert L."/>
            <person name="Andreopoulos W."/>
            <person name="Angelini C."/>
            <person name="Antonin V."/>
            <person name="Barry K.W."/>
            <person name="Bougher N.L."/>
            <person name="Buchanan P."/>
            <person name="Buyck B."/>
            <person name="Bense V."/>
            <person name="Catcheside P."/>
            <person name="Chovatia M."/>
            <person name="Cooper J."/>
            <person name="Damon W."/>
            <person name="Desjardin D."/>
            <person name="Finy P."/>
            <person name="Geml J."/>
            <person name="Haridas S."/>
            <person name="Hughes K."/>
            <person name="Justo A."/>
            <person name="Karasinski D."/>
            <person name="Kautmanova I."/>
            <person name="Kiss B."/>
            <person name="Kocsube S."/>
            <person name="Kotiranta H."/>
            <person name="LaButti K.M."/>
            <person name="Lechner B.E."/>
            <person name="Liimatainen K."/>
            <person name="Lipzen A."/>
            <person name="Lukacs Z."/>
            <person name="Mihaltcheva S."/>
            <person name="Morgado L.N."/>
            <person name="Niskanen T."/>
            <person name="Noordeloos M.E."/>
            <person name="Ohm R.A."/>
            <person name="Ortiz-Santana B."/>
            <person name="Ovrebo C."/>
            <person name="Racz N."/>
            <person name="Riley R."/>
            <person name="Savchenko A."/>
            <person name="Shiryaev A."/>
            <person name="Soop K."/>
            <person name="Spirin V."/>
            <person name="Szebenyi C."/>
            <person name="Tomsovsky M."/>
            <person name="Tulloss R.E."/>
            <person name="Uehling J."/>
            <person name="Grigoriev I.V."/>
            <person name="Vagvolgyi C."/>
            <person name="Papp T."/>
            <person name="Martin F.M."/>
            <person name="Miettinen O."/>
            <person name="Hibbett D.S."/>
            <person name="Nagy L.G."/>
        </authorList>
    </citation>
    <scope>NUCLEOTIDE SEQUENCE [LARGE SCALE GENOMIC DNA]</scope>
    <source>
        <strain evidence="2 3">FP101781</strain>
    </source>
</reference>
<keyword evidence="3" id="KW-1185">Reference proteome</keyword>